<proteinExistence type="predicted"/>
<reference evidence="1" key="1">
    <citation type="submission" date="2018-02" db="EMBL/GenBank/DDBJ databases">
        <title>Rhizophora mucronata_Transcriptome.</title>
        <authorList>
            <person name="Meera S.P."/>
            <person name="Sreeshan A."/>
            <person name="Augustine A."/>
        </authorList>
    </citation>
    <scope>NUCLEOTIDE SEQUENCE</scope>
    <source>
        <tissue evidence="1">Leaf</tissue>
    </source>
</reference>
<dbReference type="EMBL" id="GGEC01084685">
    <property type="protein sequence ID" value="MBX65169.1"/>
    <property type="molecule type" value="Transcribed_RNA"/>
</dbReference>
<dbReference type="AlphaFoldDB" id="A0A2P2QDX4"/>
<name>A0A2P2QDX4_RHIMU</name>
<organism evidence="1">
    <name type="scientific">Rhizophora mucronata</name>
    <name type="common">Asiatic mangrove</name>
    <dbReference type="NCBI Taxonomy" id="61149"/>
    <lineage>
        <taxon>Eukaryota</taxon>
        <taxon>Viridiplantae</taxon>
        <taxon>Streptophyta</taxon>
        <taxon>Embryophyta</taxon>
        <taxon>Tracheophyta</taxon>
        <taxon>Spermatophyta</taxon>
        <taxon>Magnoliopsida</taxon>
        <taxon>eudicotyledons</taxon>
        <taxon>Gunneridae</taxon>
        <taxon>Pentapetalae</taxon>
        <taxon>rosids</taxon>
        <taxon>fabids</taxon>
        <taxon>Malpighiales</taxon>
        <taxon>Rhizophoraceae</taxon>
        <taxon>Rhizophora</taxon>
    </lineage>
</organism>
<accession>A0A2P2QDX4</accession>
<protein>
    <submittedName>
        <fullName evidence="1">Uncharacterized protein</fullName>
    </submittedName>
</protein>
<evidence type="ECO:0000313" key="1">
    <source>
        <dbReference type="EMBL" id="MBX65169.1"/>
    </source>
</evidence>
<sequence length="32" mass="3834">MLHARPVQEKILESKRFRILQKKCCCKDTCLN</sequence>